<evidence type="ECO:0000256" key="3">
    <source>
        <dbReference type="ARBA" id="ARBA00022833"/>
    </source>
</evidence>
<gene>
    <name evidence="6" type="ORF">SPARVUS_LOCUS9638737</name>
</gene>
<dbReference type="PRINTS" id="PR01407">
    <property type="entry name" value="BUTYPHLNCDUF"/>
</dbReference>
<dbReference type="SMART" id="SM00589">
    <property type="entry name" value="PRY"/>
    <property type="match status" value="1"/>
</dbReference>
<dbReference type="PANTHER" id="PTHR25465:SF41">
    <property type="entry name" value="E3 UBIQUITIN-PROTEIN LIGASE RNF135"/>
    <property type="match status" value="1"/>
</dbReference>
<sequence length="206" mass="23014">MCDIEELCNMTDPLTVLQESDTGDLCDTEDGDDEDRERHEELLHDGGGLDVAGVLHKLYTGLSDIITEGNVSFYIQEAEDILLDGNTAGNNLHISDDRKTVSWSGRNQNLPETPERFQYFPQVLSSQSFSSGRHYWEVDVGGSGGWRVGMCYPSIDRGGGLQSLIGRNRKSWGLVMDSNQYTVLHESYKILLPPSPPSTRVRIYLD</sequence>
<dbReference type="InterPro" id="IPR001870">
    <property type="entry name" value="B30.2/SPRY"/>
</dbReference>
<dbReference type="Pfam" id="PF00622">
    <property type="entry name" value="SPRY"/>
    <property type="match status" value="1"/>
</dbReference>
<dbReference type="Proteomes" id="UP001162483">
    <property type="component" value="Unassembled WGS sequence"/>
</dbReference>
<name>A0ABN9EC59_9NEOB</name>
<accession>A0ABN9EC59</accession>
<keyword evidence="3" id="KW-0862">Zinc</keyword>
<keyword evidence="1" id="KW-0479">Metal-binding</keyword>
<proteinExistence type="predicted"/>
<dbReference type="EMBL" id="CATNWA010015351">
    <property type="protein sequence ID" value="CAI9582278.1"/>
    <property type="molecule type" value="Genomic_DNA"/>
</dbReference>
<evidence type="ECO:0000256" key="4">
    <source>
        <dbReference type="ARBA" id="ARBA00023054"/>
    </source>
</evidence>
<keyword evidence="2" id="KW-0863">Zinc-finger</keyword>
<dbReference type="PANTHER" id="PTHR25465">
    <property type="entry name" value="B-BOX DOMAIN CONTAINING"/>
    <property type="match status" value="1"/>
</dbReference>
<reference evidence="6" key="1">
    <citation type="submission" date="2023-05" db="EMBL/GenBank/DDBJ databases">
        <authorList>
            <person name="Stuckert A."/>
        </authorList>
    </citation>
    <scope>NUCLEOTIDE SEQUENCE</scope>
</reference>
<organism evidence="6 7">
    <name type="scientific">Staurois parvus</name>
    <dbReference type="NCBI Taxonomy" id="386267"/>
    <lineage>
        <taxon>Eukaryota</taxon>
        <taxon>Metazoa</taxon>
        <taxon>Chordata</taxon>
        <taxon>Craniata</taxon>
        <taxon>Vertebrata</taxon>
        <taxon>Euteleostomi</taxon>
        <taxon>Amphibia</taxon>
        <taxon>Batrachia</taxon>
        <taxon>Anura</taxon>
        <taxon>Neobatrachia</taxon>
        <taxon>Ranoidea</taxon>
        <taxon>Ranidae</taxon>
        <taxon>Staurois</taxon>
    </lineage>
</organism>
<feature type="domain" description="B30.2/SPRY" evidence="5">
    <location>
        <begin position="61"/>
        <end position="206"/>
    </location>
</feature>
<evidence type="ECO:0000313" key="6">
    <source>
        <dbReference type="EMBL" id="CAI9582278.1"/>
    </source>
</evidence>
<evidence type="ECO:0000256" key="2">
    <source>
        <dbReference type="ARBA" id="ARBA00022771"/>
    </source>
</evidence>
<dbReference type="InterPro" id="IPR003879">
    <property type="entry name" value="Butyrophylin_SPRY"/>
</dbReference>
<dbReference type="Gene3D" id="2.60.120.920">
    <property type="match status" value="1"/>
</dbReference>
<dbReference type="InterPro" id="IPR013320">
    <property type="entry name" value="ConA-like_dom_sf"/>
</dbReference>
<dbReference type="InterPro" id="IPR006574">
    <property type="entry name" value="PRY"/>
</dbReference>
<keyword evidence="4" id="KW-0175">Coiled coil</keyword>
<evidence type="ECO:0000259" key="5">
    <source>
        <dbReference type="PROSITE" id="PS50188"/>
    </source>
</evidence>
<evidence type="ECO:0000256" key="1">
    <source>
        <dbReference type="ARBA" id="ARBA00022723"/>
    </source>
</evidence>
<dbReference type="Pfam" id="PF13765">
    <property type="entry name" value="PRY"/>
    <property type="match status" value="1"/>
</dbReference>
<dbReference type="PROSITE" id="PS50188">
    <property type="entry name" value="B302_SPRY"/>
    <property type="match status" value="1"/>
</dbReference>
<dbReference type="SUPFAM" id="SSF49899">
    <property type="entry name" value="Concanavalin A-like lectins/glucanases"/>
    <property type="match status" value="1"/>
</dbReference>
<dbReference type="InterPro" id="IPR051051">
    <property type="entry name" value="E3_ubiq-ligase_TRIM/RNF"/>
</dbReference>
<protein>
    <recommendedName>
        <fullName evidence="5">B30.2/SPRY domain-containing protein</fullName>
    </recommendedName>
</protein>
<dbReference type="InterPro" id="IPR003877">
    <property type="entry name" value="SPRY_dom"/>
</dbReference>
<evidence type="ECO:0000313" key="7">
    <source>
        <dbReference type="Proteomes" id="UP001162483"/>
    </source>
</evidence>
<comment type="caution">
    <text evidence="6">The sequence shown here is derived from an EMBL/GenBank/DDBJ whole genome shotgun (WGS) entry which is preliminary data.</text>
</comment>
<keyword evidence="7" id="KW-1185">Reference proteome</keyword>
<dbReference type="InterPro" id="IPR043136">
    <property type="entry name" value="B30.2/SPRY_sf"/>
</dbReference>